<reference evidence="2" key="2">
    <citation type="journal article" date="2019" name="Mol. Plant Microbe Interact.">
        <title>Genome sequence resources for four phytopathogenic fungi from the Colletotrichum orbiculare species complex.</title>
        <authorList>
            <person name="Gan P."/>
            <person name="Tsushima A."/>
            <person name="Narusaka M."/>
            <person name="Narusaka Y."/>
            <person name="Takano Y."/>
            <person name="Kubo Y."/>
            <person name="Shirasu K."/>
        </authorList>
    </citation>
    <scope>GENOME REANNOTATION</scope>
    <source>
        <strain evidence="2">104-T / ATCC 96160 / CBS 514.97 / LARS 414 / MAFF 240422</strain>
    </source>
</reference>
<name>A0A484FVI1_COLOR</name>
<dbReference type="EMBL" id="AMCV02000014">
    <property type="protein sequence ID" value="TDZ21514.1"/>
    <property type="molecule type" value="Genomic_DNA"/>
</dbReference>
<gene>
    <name evidence="1" type="ORF">Cob_v005543</name>
</gene>
<dbReference type="AlphaFoldDB" id="A0A484FVI1"/>
<proteinExistence type="predicted"/>
<comment type="caution">
    <text evidence="1">The sequence shown here is derived from an EMBL/GenBank/DDBJ whole genome shotgun (WGS) entry which is preliminary data.</text>
</comment>
<organism evidence="1 2">
    <name type="scientific">Colletotrichum orbiculare (strain 104-T / ATCC 96160 / CBS 514.97 / LARS 414 / MAFF 240422)</name>
    <name type="common">Cucumber anthracnose fungus</name>
    <name type="synonym">Colletotrichum lagenarium</name>
    <dbReference type="NCBI Taxonomy" id="1213857"/>
    <lineage>
        <taxon>Eukaryota</taxon>
        <taxon>Fungi</taxon>
        <taxon>Dikarya</taxon>
        <taxon>Ascomycota</taxon>
        <taxon>Pezizomycotina</taxon>
        <taxon>Sordariomycetes</taxon>
        <taxon>Hypocreomycetidae</taxon>
        <taxon>Glomerellales</taxon>
        <taxon>Glomerellaceae</taxon>
        <taxon>Colletotrichum</taxon>
        <taxon>Colletotrichum orbiculare species complex</taxon>
    </lineage>
</organism>
<protein>
    <submittedName>
        <fullName evidence="1">Uncharacterized protein</fullName>
    </submittedName>
</protein>
<evidence type="ECO:0000313" key="1">
    <source>
        <dbReference type="EMBL" id="TDZ21514.1"/>
    </source>
</evidence>
<sequence>MATRTPCIEFGAVQTRIHALTFELLSQLFAWEHSESSWLGPLMGTSEVPLQSNEGEMSLQDFVEDHLGQYSVLIVEILK</sequence>
<accession>A0A484FVI1</accession>
<keyword evidence="2" id="KW-1185">Reference proteome</keyword>
<evidence type="ECO:0000313" key="2">
    <source>
        <dbReference type="Proteomes" id="UP000014480"/>
    </source>
</evidence>
<reference evidence="2" key="1">
    <citation type="journal article" date="2013" name="New Phytol.">
        <title>Comparative genomic and transcriptomic analyses reveal the hemibiotrophic stage shift of Colletotrichum fungi.</title>
        <authorList>
            <person name="Gan P."/>
            <person name="Ikeda K."/>
            <person name="Irieda H."/>
            <person name="Narusaka M."/>
            <person name="O'Connell R.J."/>
            <person name="Narusaka Y."/>
            <person name="Takano Y."/>
            <person name="Kubo Y."/>
            <person name="Shirasu K."/>
        </authorList>
    </citation>
    <scope>NUCLEOTIDE SEQUENCE [LARGE SCALE GENOMIC DNA]</scope>
    <source>
        <strain evidence="2">104-T / ATCC 96160 / CBS 514.97 / LARS 414 / MAFF 240422</strain>
    </source>
</reference>
<dbReference type="Proteomes" id="UP000014480">
    <property type="component" value="Unassembled WGS sequence"/>
</dbReference>